<dbReference type="InterPro" id="IPR000060">
    <property type="entry name" value="BCCT_transptr"/>
</dbReference>
<reference evidence="9 10" key="1">
    <citation type="submission" date="2019-02" db="EMBL/GenBank/DDBJ databases">
        <title>Closed genome of Sporomusa termitida DSM 4440.</title>
        <authorList>
            <person name="Poehlein A."/>
            <person name="Daniel R."/>
        </authorList>
    </citation>
    <scope>NUCLEOTIDE SEQUENCE [LARGE SCALE GENOMIC DNA]</scope>
    <source>
        <strain evidence="9 10">DSM 4440</strain>
    </source>
</reference>
<gene>
    <name evidence="9" type="primary">betL</name>
    <name evidence="9" type="ORF">SPTER_39710</name>
</gene>
<evidence type="ECO:0000313" key="10">
    <source>
        <dbReference type="Proteomes" id="UP000320776"/>
    </source>
</evidence>
<dbReference type="EMBL" id="CP036259">
    <property type="protein sequence ID" value="QDR82543.1"/>
    <property type="molecule type" value="Genomic_DNA"/>
</dbReference>
<keyword evidence="3" id="KW-0813">Transport</keyword>
<keyword evidence="5 8" id="KW-0812">Transmembrane</keyword>
<evidence type="ECO:0000256" key="3">
    <source>
        <dbReference type="ARBA" id="ARBA00022448"/>
    </source>
</evidence>
<keyword evidence="10" id="KW-1185">Reference proteome</keyword>
<dbReference type="GO" id="GO:0005886">
    <property type="term" value="C:plasma membrane"/>
    <property type="evidence" value="ECO:0007669"/>
    <property type="project" value="UniProtKB-SubCell"/>
</dbReference>
<keyword evidence="7 8" id="KW-0472">Membrane</keyword>
<proteinExistence type="inferred from homology"/>
<feature type="transmembrane region" description="Helical" evidence="8">
    <location>
        <begin position="311"/>
        <end position="332"/>
    </location>
</feature>
<dbReference type="RefSeq" id="WP_144351922.1">
    <property type="nucleotide sequence ID" value="NZ_CP036259.1"/>
</dbReference>
<evidence type="ECO:0000256" key="6">
    <source>
        <dbReference type="ARBA" id="ARBA00022989"/>
    </source>
</evidence>
<dbReference type="GO" id="GO:0022857">
    <property type="term" value="F:transmembrane transporter activity"/>
    <property type="evidence" value="ECO:0007669"/>
    <property type="project" value="InterPro"/>
</dbReference>
<feature type="transmembrane region" description="Helical" evidence="8">
    <location>
        <begin position="226"/>
        <end position="248"/>
    </location>
</feature>
<protein>
    <submittedName>
        <fullName evidence="9">Glycine betaine transporter BetL</fullName>
    </submittedName>
</protein>
<evidence type="ECO:0000256" key="5">
    <source>
        <dbReference type="ARBA" id="ARBA00022692"/>
    </source>
</evidence>
<feature type="transmembrane region" description="Helical" evidence="8">
    <location>
        <begin position="260"/>
        <end position="284"/>
    </location>
</feature>
<keyword evidence="4" id="KW-1003">Cell membrane</keyword>
<dbReference type="PANTHER" id="PTHR30047">
    <property type="entry name" value="HIGH-AFFINITY CHOLINE TRANSPORT PROTEIN-RELATED"/>
    <property type="match status" value="1"/>
</dbReference>
<accession>A0A517DYX1</accession>
<evidence type="ECO:0000256" key="4">
    <source>
        <dbReference type="ARBA" id="ARBA00022475"/>
    </source>
</evidence>
<keyword evidence="6 8" id="KW-1133">Transmembrane helix</keyword>
<feature type="transmembrane region" description="Helical" evidence="8">
    <location>
        <begin position="344"/>
        <end position="369"/>
    </location>
</feature>
<feature type="transmembrane region" description="Helical" evidence="8">
    <location>
        <begin position="7"/>
        <end position="28"/>
    </location>
</feature>
<evidence type="ECO:0000256" key="7">
    <source>
        <dbReference type="ARBA" id="ARBA00023136"/>
    </source>
</evidence>
<name>A0A517DYX1_9FIRM</name>
<dbReference type="PANTHER" id="PTHR30047:SF7">
    <property type="entry name" value="HIGH-AFFINITY CHOLINE TRANSPORT PROTEIN"/>
    <property type="match status" value="1"/>
</dbReference>
<feature type="transmembrane region" description="Helical" evidence="8">
    <location>
        <begin position="86"/>
        <end position="107"/>
    </location>
</feature>
<feature type="transmembrane region" description="Helical" evidence="8">
    <location>
        <begin position="40"/>
        <end position="66"/>
    </location>
</feature>
<evidence type="ECO:0000313" key="9">
    <source>
        <dbReference type="EMBL" id="QDR82543.1"/>
    </source>
</evidence>
<dbReference type="Proteomes" id="UP000320776">
    <property type="component" value="Chromosome"/>
</dbReference>
<feature type="transmembrane region" description="Helical" evidence="8">
    <location>
        <begin position="143"/>
        <end position="163"/>
    </location>
</feature>
<dbReference type="KEGG" id="sted:SPTER_39710"/>
<comment type="similarity">
    <text evidence="2">Belongs to the BCCT transporter (TC 2.A.15) family.</text>
</comment>
<evidence type="ECO:0000256" key="1">
    <source>
        <dbReference type="ARBA" id="ARBA00004651"/>
    </source>
</evidence>
<evidence type="ECO:0000256" key="8">
    <source>
        <dbReference type="SAM" id="Phobius"/>
    </source>
</evidence>
<feature type="transmembrane region" description="Helical" evidence="8">
    <location>
        <begin position="389"/>
        <end position="409"/>
    </location>
</feature>
<feature type="transmembrane region" description="Helical" evidence="8">
    <location>
        <begin position="479"/>
        <end position="497"/>
    </location>
</feature>
<dbReference type="AlphaFoldDB" id="A0A517DYX1"/>
<dbReference type="OrthoDB" id="9775735at2"/>
<feature type="transmembrane region" description="Helical" evidence="8">
    <location>
        <begin position="448"/>
        <end position="467"/>
    </location>
</feature>
<evidence type="ECO:0000256" key="2">
    <source>
        <dbReference type="ARBA" id="ARBA00005658"/>
    </source>
</evidence>
<feature type="transmembrane region" description="Helical" evidence="8">
    <location>
        <begin position="184"/>
        <end position="206"/>
    </location>
</feature>
<comment type="subcellular location">
    <subcellularLocation>
        <location evidence="1">Cell membrane</location>
        <topology evidence="1">Multi-pass membrane protein</topology>
    </subcellularLocation>
</comment>
<organism evidence="9 10">
    <name type="scientific">Sporomusa termitida</name>
    <dbReference type="NCBI Taxonomy" id="2377"/>
    <lineage>
        <taxon>Bacteria</taxon>
        <taxon>Bacillati</taxon>
        <taxon>Bacillota</taxon>
        <taxon>Negativicutes</taxon>
        <taxon>Selenomonadales</taxon>
        <taxon>Sporomusaceae</taxon>
        <taxon>Sporomusa</taxon>
    </lineage>
</organism>
<sequence>MTIKLKSVVFWPSFIILVIATVLSLVNLETFSSTISKVTVWSMGFFGAGYEVLTVIMFFGCIAVVVMPFGRVKIGGSNAKPLLKPFSWFAVSLAVTVATALLFWAALEPVYHVTQPPASLGIEPNSPAAAIFALSTVYMHWSFLPYAIYGIPIVMFAFAYYNMKKPFAVSSMLAPIFGNRTEGIIGDIVDSAIVLSLVLGVANSLGVGTLLISGGLNYIWGVPSNMFVWLIVMSAIVVAFVISAITGLSNGVKKLAEINLWVFFFFIAWVILFGSTLFNINLGIESFAHMLDNFFSKSLFTGVVAEDQWPIWWTIWYFAAWMAWAPISAVFLGRVSYGYSVRAVVTVNVFFASLFNVIWFTFFSGTAIHMQIFQKAGLGDILANKGAEMVNYAFFSHLPLGALISAIFVATAYLTYVAGADAMCATLAGLSTFGISPDSPEPPAILKIIWGAILGTVAWITMSFAGLDGLKALSNLGGIPTLILLAFVTYALMKVAWNPYKYDTFKEDYDEFGQPKRLKITELSKNSDEQKKLPLIRN</sequence>
<dbReference type="Pfam" id="PF02028">
    <property type="entry name" value="BCCT"/>
    <property type="match status" value="1"/>
</dbReference>